<protein>
    <submittedName>
        <fullName evidence="2">HAD-IA family hydrolase</fullName>
    </submittedName>
</protein>
<dbReference type="InterPro" id="IPR006439">
    <property type="entry name" value="HAD-SF_hydro_IA"/>
</dbReference>
<name>A0A0D6G1D1_ALCXX</name>
<dbReference type="Gene3D" id="1.10.150.240">
    <property type="entry name" value="Putative phosphatase, domain 2"/>
    <property type="match status" value="1"/>
</dbReference>
<dbReference type="PRINTS" id="PR00413">
    <property type="entry name" value="HADHALOGNASE"/>
</dbReference>
<dbReference type="SFLD" id="SFLDS00003">
    <property type="entry name" value="Haloacid_Dehalogenase"/>
    <property type="match status" value="1"/>
</dbReference>
<dbReference type="GO" id="GO:0016787">
    <property type="term" value="F:hydrolase activity"/>
    <property type="evidence" value="ECO:0007669"/>
    <property type="project" value="UniProtKB-KW"/>
</dbReference>
<dbReference type="NCBIfam" id="TIGR01493">
    <property type="entry name" value="HAD-SF-IA-v2"/>
    <property type="match status" value="1"/>
</dbReference>
<dbReference type="Pfam" id="PF00702">
    <property type="entry name" value="Hydrolase"/>
    <property type="match status" value="1"/>
</dbReference>
<accession>A0A0D6G1D1</accession>
<dbReference type="AlphaFoldDB" id="A0A0D6G1D1"/>
<dbReference type="EMBL" id="JAPZVI010000035">
    <property type="protein sequence ID" value="MCZ8405158.1"/>
    <property type="molecule type" value="Genomic_DNA"/>
</dbReference>
<dbReference type="PANTHER" id="PTHR43316">
    <property type="entry name" value="HYDROLASE, HALOACID DELAHOGENASE-RELATED"/>
    <property type="match status" value="1"/>
</dbReference>
<evidence type="ECO:0000313" key="2">
    <source>
        <dbReference type="EMBL" id="MCZ8405158.1"/>
    </source>
</evidence>
<dbReference type="KEGG" id="axx:ERS451415_00860"/>
<keyword evidence="1 2" id="KW-0378">Hydrolase</keyword>
<sequence length="227" mass="23941">MSAVAAPAAYPRVVLFDLLTALLDSWTVWNAAAGSEARGRAWRAEYLRLTYGCGAYQPYEQLVEAAAVAVGLPASAPAALEAGWDQLAAWDGARELLAALRPHCRLGVVTNCSRRLGHRAAALLGVDWDVVVTSEEAGYYKPDPRPYQLALARLETPASQAAFVAGSGYDLFGTSKVGLATYWHNRVGLALPAGAPAPAAQSARLEDALPWLARFGGAGRDGTNCCA</sequence>
<dbReference type="InterPro" id="IPR051540">
    <property type="entry name" value="S-2-haloacid_dehalogenase"/>
</dbReference>
<dbReference type="eggNOG" id="COG1011">
    <property type="taxonomic scope" value="Bacteria"/>
</dbReference>
<evidence type="ECO:0000313" key="3">
    <source>
        <dbReference type="Proteomes" id="UP001141992"/>
    </source>
</evidence>
<dbReference type="Gene3D" id="3.40.50.1000">
    <property type="entry name" value="HAD superfamily/HAD-like"/>
    <property type="match status" value="1"/>
</dbReference>
<comment type="caution">
    <text evidence="2">The sequence shown here is derived from an EMBL/GenBank/DDBJ whole genome shotgun (WGS) entry which is preliminary data.</text>
</comment>
<gene>
    <name evidence="2" type="ORF">O9570_27140</name>
</gene>
<dbReference type="InterPro" id="IPR023198">
    <property type="entry name" value="PGP-like_dom2"/>
</dbReference>
<dbReference type="InterPro" id="IPR036412">
    <property type="entry name" value="HAD-like_sf"/>
</dbReference>
<evidence type="ECO:0000256" key="1">
    <source>
        <dbReference type="ARBA" id="ARBA00022801"/>
    </source>
</evidence>
<proteinExistence type="predicted"/>
<organism evidence="2 3">
    <name type="scientific">Alcaligenes xylosoxydans xylosoxydans</name>
    <name type="common">Achromobacter xylosoxidans</name>
    <dbReference type="NCBI Taxonomy" id="85698"/>
    <lineage>
        <taxon>Bacteria</taxon>
        <taxon>Pseudomonadati</taxon>
        <taxon>Pseudomonadota</taxon>
        <taxon>Betaproteobacteria</taxon>
        <taxon>Burkholderiales</taxon>
        <taxon>Alcaligenaceae</taxon>
        <taxon>Achromobacter</taxon>
    </lineage>
</organism>
<reference evidence="2" key="1">
    <citation type="submission" date="2022-12" db="EMBL/GenBank/DDBJ databases">
        <authorList>
            <person name="Voronina O.L."/>
            <person name="Kunda M.S."/>
            <person name="Ryzhova N."/>
            <person name="Aksenova E.I."/>
        </authorList>
    </citation>
    <scope>NUCLEOTIDE SEQUENCE</scope>
    <source>
        <strain evidence="2">SCCH136:Ach223948</strain>
    </source>
</reference>
<dbReference type="SUPFAM" id="SSF56784">
    <property type="entry name" value="HAD-like"/>
    <property type="match status" value="1"/>
</dbReference>
<dbReference type="InterPro" id="IPR023214">
    <property type="entry name" value="HAD_sf"/>
</dbReference>
<dbReference type="SFLD" id="SFLDG01129">
    <property type="entry name" value="C1.5:_HAD__Beta-PGM__Phosphata"/>
    <property type="match status" value="1"/>
</dbReference>
<dbReference type="RefSeq" id="WP_024067772.1">
    <property type="nucleotide sequence ID" value="NZ_CP054571.1"/>
</dbReference>
<dbReference type="Proteomes" id="UP001141992">
    <property type="component" value="Unassembled WGS sequence"/>
</dbReference>
<dbReference type="PANTHER" id="PTHR43316:SF3">
    <property type="entry name" value="HALOACID DEHALOGENASE, TYPE II (AFU_ORTHOLOGUE AFUA_2G07750)-RELATED"/>
    <property type="match status" value="1"/>
</dbReference>